<proteinExistence type="predicted"/>
<protein>
    <submittedName>
        <fullName evidence="1">Uncharacterized protein</fullName>
    </submittedName>
</protein>
<dbReference type="EMBL" id="BK015198">
    <property type="protein sequence ID" value="DAD95671.1"/>
    <property type="molecule type" value="Genomic_DNA"/>
</dbReference>
<organism evidence="1">
    <name type="scientific">Siphoviridae sp. ctQU013</name>
    <dbReference type="NCBI Taxonomy" id="2826329"/>
    <lineage>
        <taxon>Viruses</taxon>
        <taxon>Duplodnaviria</taxon>
        <taxon>Heunggongvirae</taxon>
        <taxon>Uroviricota</taxon>
        <taxon>Caudoviricetes</taxon>
    </lineage>
</organism>
<sequence>MTKVLTDSKYYTAIANAIRAKNGSTAIYKPSGMAAAISAIQVDGGSAAMYPKVRIKQTENQVIRATPKIRSNINSSIASNDIARDGYVDFDWHLSHGTPIQFEVTVSATEDNYIPGNLVVNGENIGSTKATLDIDKDLIIEAEDAKPISNFMPESYAVLYQKGAGAIVRVVSPSLSGGEETGTAVNENKTLICNVTDNAFDVISEMKVFMIYADGAQEAPVTLQKGSPVSAGAPYGEPQAIFAASKMGANAVIASLKLLDD</sequence>
<reference evidence="1" key="1">
    <citation type="journal article" date="2021" name="Proc. Natl. Acad. Sci. U.S.A.">
        <title>A Catalog of Tens of Thousands of Viruses from Human Metagenomes Reveals Hidden Associations with Chronic Diseases.</title>
        <authorList>
            <person name="Tisza M.J."/>
            <person name="Buck C.B."/>
        </authorList>
    </citation>
    <scope>NUCLEOTIDE SEQUENCE</scope>
    <source>
        <strain evidence="1">CtQU013</strain>
    </source>
</reference>
<accession>A0A8S5NMU1</accession>
<name>A0A8S5NMU1_9CAUD</name>
<evidence type="ECO:0000313" key="1">
    <source>
        <dbReference type="EMBL" id="DAD95671.1"/>
    </source>
</evidence>